<evidence type="ECO:0000256" key="7">
    <source>
        <dbReference type="ARBA" id="ARBA00022839"/>
    </source>
</evidence>
<dbReference type="InterPro" id="IPR011604">
    <property type="entry name" value="PDDEXK-like_dom_sf"/>
</dbReference>
<dbReference type="RefSeq" id="WP_179621287.1">
    <property type="nucleotide sequence ID" value="NZ_JACCBW010000005.1"/>
</dbReference>
<reference evidence="18 19" key="1">
    <citation type="submission" date="2020-07" db="EMBL/GenBank/DDBJ databases">
        <authorList>
            <person name="Partida-Martinez L."/>
            <person name="Huntemann M."/>
            <person name="Clum A."/>
            <person name="Wang J."/>
            <person name="Palaniappan K."/>
            <person name="Ritter S."/>
            <person name="Chen I.-M."/>
            <person name="Stamatis D."/>
            <person name="Reddy T."/>
            <person name="O'Malley R."/>
            <person name="Daum C."/>
            <person name="Shapiro N."/>
            <person name="Ivanova N."/>
            <person name="Kyrpides N."/>
            <person name="Woyke T."/>
        </authorList>
    </citation>
    <scope>NUCLEOTIDE SEQUENCE [LARGE SCALE GENOMIC DNA]</scope>
    <source>
        <strain evidence="18 19">AT2.17</strain>
    </source>
</reference>
<keyword evidence="7" id="KW-0269">Exonuclease</keyword>
<evidence type="ECO:0000256" key="2">
    <source>
        <dbReference type="ARBA" id="ARBA00022722"/>
    </source>
</evidence>
<evidence type="ECO:0000256" key="8">
    <source>
        <dbReference type="ARBA" id="ARBA00022840"/>
    </source>
</evidence>
<dbReference type="Proteomes" id="UP000549911">
    <property type="component" value="Unassembled WGS sequence"/>
</dbReference>
<gene>
    <name evidence="18" type="ORF">F4692_003809</name>
</gene>
<keyword evidence="10" id="KW-0234">DNA repair</keyword>
<evidence type="ECO:0000256" key="4">
    <source>
        <dbReference type="ARBA" id="ARBA00022763"/>
    </source>
</evidence>
<dbReference type="GO" id="GO:0004527">
    <property type="term" value="F:exonuclease activity"/>
    <property type="evidence" value="ECO:0007669"/>
    <property type="project" value="UniProtKB-KW"/>
</dbReference>
<dbReference type="AlphaFoldDB" id="A0A7Y9H678"/>
<feature type="domain" description="UvrD-like helicase C-terminal" evidence="17">
    <location>
        <begin position="294"/>
        <end position="575"/>
    </location>
</feature>
<keyword evidence="8 15" id="KW-0067">ATP-binding</keyword>
<dbReference type="GO" id="GO:0003677">
    <property type="term" value="F:DNA binding"/>
    <property type="evidence" value="ECO:0007669"/>
    <property type="project" value="UniProtKB-KW"/>
</dbReference>
<evidence type="ECO:0000259" key="16">
    <source>
        <dbReference type="PROSITE" id="PS51198"/>
    </source>
</evidence>
<sequence>MSAKPTDTIPTLEGEAAAAVAHRGGHVQIIAAAGSGKTEVVSQRVASLLADGETPESIVAFTFTEKAAAELKERIRERVTAKMGDTATDQLGRLYVGTIHGFCFRLLQTYVAKYETYTPLDPNQLTNLLYREANRLKLRRLDPDEKLFRGITAFQENIDIVENELMRVEDLPESTFRDSAELYYAMLDGYRFMSFGTQIVEAVRALEDTEIRAAVTAALKHLIVDEYQDVNPAQEQLIRLLSKPHGTADVVVVGDDDQAIYQWRGSNVDNIVSFKDRYPGVTQFNLLINRRSRPGIVQLANGFAQSIPGRLAKEMGLFRAEAGPAVSIAVGHDAEQDEADAIALDIEALHAQGVRYQDIAILVRGRNAYTKILDALDISKIPVQPGGRTGLFEQPEAAIFGATFAWLSGVDWAPGRFIKREKTFLPDLLDDYRSTFGLNDDDIQKLQGHLIRWKSKTTQDPPDFDPSLVREFYDLTVLLRIAEWDLSDAHQRNRLGTLARFTNVLADYESVTRRSRRDPENPSEQVGGAVGNEWFYRNFALLLVNYATGSYDGFDGEEDLLGDGVALGTIHGAKGLEWPVVFLPSLTEGRFPSSRSGRVKDWLIPRDLFEAARYEGSDAEERRLFYVALTRARDWVSLSSHSKVTKNATKASPYILEAQALASSAGLPTGAEPRGIEMPDLAVTYSELEAYISCPQSYLLRNELGFMPPVKSEIGYGNAVHHIMRVIAEHARATGKLPTPKQINDLLTSDFFLPFANKAAHKEMREKARLLVFKYVKENQDDIKRTWATERPFELYLDGVVVSGRADVIYDEHDGVIDNLAIVDYKTATGGEVHPLQLQVYADAGRREGLTVGAAFIHDMSTTTRHTVDITADAVKAAEATVIKAAALLKKRDFTPKPEKSKCVSCDVKTVCGAAKLK</sequence>
<dbReference type="InterPro" id="IPR000212">
    <property type="entry name" value="DNA_helicase_UvrD/REP"/>
</dbReference>
<comment type="similarity">
    <text evidence="1">Belongs to the helicase family. UvrD subfamily.</text>
</comment>
<dbReference type="InterPro" id="IPR038726">
    <property type="entry name" value="PDDEXK_AddAB-type"/>
</dbReference>
<dbReference type="Pfam" id="PF00580">
    <property type="entry name" value="UvrD-helicase"/>
    <property type="match status" value="1"/>
</dbReference>
<evidence type="ECO:0000256" key="10">
    <source>
        <dbReference type="ARBA" id="ARBA00023204"/>
    </source>
</evidence>
<dbReference type="InterPro" id="IPR014016">
    <property type="entry name" value="UvrD-like_ATP-bd"/>
</dbReference>
<dbReference type="Gene3D" id="3.40.50.300">
    <property type="entry name" value="P-loop containing nucleotide triphosphate hydrolases"/>
    <property type="match status" value="3"/>
</dbReference>
<organism evidence="18 19">
    <name type="scientific">Nocardioides cavernae</name>
    <dbReference type="NCBI Taxonomy" id="1921566"/>
    <lineage>
        <taxon>Bacteria</taxon>
        <taxon>Bacillati</taxon>
        <taxon>Actinomycetota</taxon>
        <taxon>Actinomycetes</taxon>
        <taxon>Propionibacteriales</taxon>
        <taxon>Nocardioidaceae</taxon>
        <taxon>Nocardioides</taxon>
    </lineage>
</organism>
<evidence type="ECO:0000256" key="9">
    <source>
        <dbReference type="ARBA" id="ARBA00023125"/>
    </source>
</evidence>
<keyword evidence="11" id="KW-0413">Isomerase</keyword>
<dbReference type="PROSITE" id="PS51198">
    <property type="entry name" value="UVRD_HELICASE_ATP_BIND"/>
    <property type="match status" value="1"/>
</dbReference>
<dbReference type="PROSITE" id="PS51217">
    <property type="entry name" value="UVRD_HELICASE_CTER"/>
    <property type="match status" value="1"/>
</dbReference>
<dbReference type="EC" id="5.6.2.4" evidence="13"/>
<dbReference type="PANTHER" id="PTHR11070:SF2">
    <property type="entry name" value="ATP-DEPENDENT DNA HELICASE SRS2"/>
    <property type="match status" value="1"/>
</dbReference>
<evidence type="ECO:0000256" key="15">
    <source>
        <dbReference type="PROSITE-ProRule" id="PRU00560"/>
    </source>
</evidence>
<keyword evidence="3 15" id="KW-0547">Nucleotide-binding</keyword>
<keyword evidence="19" id="KW-1185">Reference proteome</keyword>
<dbReference type="InterPro" id="IPR013986">
    <property type="entry name" value="DExx_box_DNA_helicase_dom_sf"/>
</dbReference>
<reference evidence="18 19" key="2">
    <citation type="submission" date="2020-08" db="EMBL/GenBank/DDBJ databases">
        <title>The Agave Microbiome: Exploring the role of microbial communities in plant adaptations to desert environments.</title>
        <authorList>
            <person name="Partida-Martinez L.P."/>
        </authorList>
    </citation>
    <scope>NUCLEOTIDE SEQUENCE [LARGE SCALE GENOMIC DNA]</scope>
    <source>
        <strain evidence="18 19">AT2.17</strain>
    </source>
</reference>
<dbReference type="CDD" id="cd17932">
    <property type="entry name" value="DEXQc_UvrD"/>
    <property type="match status" value="1"/>
</dbReference>
<dbReference type="InterPro" id="IPR027417">
    <property type="entry name" value="P-loop_NTPase"/>
</dbReference>
<dbReference type="InterPro" id="IPR014017">
    <property type="entry name" value="DNA_helicase_UvrD-like_C"/>
</dbReference>
<keyword evidence="6 15" id="KW-0347">Helicase</keyword>
<keyword evidence="5 15" id="KW-0378">Hydrolase</keyword>
<keyword evidence="2" id="KW-0540">Nuclease</keyword>
<evidence type="ECO:0000313" key="19">
    <source>
        <dbReference type="Proteomes" id="UP000549911"/>
    </source>
</evidence>
<evidence type="ECO:0000256" key="11">
    <source>
        <dbReference type="ARBA" id="ARBA00023235"/>
    </source>
</evidence>
<dbReference type="Pfam" id="PF12705">
    <property type="entry name" value="PDDEXK_1"/>
    <property type="match status" value="1"/>
</dbReference>
<evidence type="ECO:0000256" key="14">
    <source>
        <dbReference type="ARBA" id="ARBA00048988"/>
    </source>
</evidence>
<evidence type="ECO:0000256" key="1">
    <source>
        <dbReference type="ARBA" id="ARBA00009922"/>
    </source>
</evidence>
<evidence type="ECO:0000256" key="13">
    <source>
        <dbReference type="ARBA" id="ARBA00034808"/>
    </source>
</evidence>
<dbReference type="Gene3D" id="3.90.320.10">
    <property type="match status" value="1"/>
</dbReference>
<dbReference type="Gene3D" id="1.10.10.160">
    <property type="match status" value="1"/>
</dbReference>
<dbReference type="EMBL" id="JACCBW010000005">
    <property type="protein sequence ID" value="NYE38659.1"/>
    <property type="molecule type" value="Genomic_DNA"/>
</dbReference>
<comment type="catalytic activity">
    <reaction evidence="12">
        <text>Couples ATP hydrolysis with the unwinding of duplex DNA by translocating in the 3'-5' direction.</text>
        <dbReference type="EC" id="5.6.2.4"/>
    </reaction>
</comment>
<comment type="caution">
    <text evidence="18">The sequence shown here is derived from an EMBL/GenBank/DDBJ whole genome shotgun (WGS) entry which is preliminary data.</text>
</comment>
<dbReference type="SUPFAM" id="SSF52540">
    <property type="entry name" value="P-loop containing nucleoside triphosphate hydrolases"/>
    <property type="match status" value="1"/>
</dbReference>
<evidence type="ECO:0000256" key="3">
    <source>
        <dbReference type="ARBA" id="ARBA00022741"/>
    </source>
</evidence>
<feature type="domain" description="UvrD-like helicase ATP-binding" evidence="16">
    <location>
        <begin position="10"/>
        <end position="293"/>
    </location>
</feature>
<dbReference type="Pfam" id="PF13361">
    <property type="entry name" value="UvrD_C"/>
    <property type="match status" value="2"/>
</dbReference>
<name>A0A7Y9H678_9ACTN</name>
<proteinExistence type="inferred from homology"/>
<keyword evidence="9" id="KW-0238">DNA-binding</keyword>
<feature type="binding site" evidence="15">
    <location>
        <begin position="31"/>
        <end position="38"/>
    </location>
    <ligand>
        <name>ATP</name>
        <dbReference type="ChEBI" id="CHEBI:30616"/>
    </ligand>
</feature>
<evidence type="ECO:0000259" key="17">
    <source>
        <dbReference type="PROSITE" id="PS51217"/>
    </source>
</evidence>
<keyword evidence="4" id="KW-0227">DNA damage</keyword>
<evidence type="ECO:0000256" key="5">
    <source>
        <dbReference type="ARBA" id="ARBA00022801"/>
    </source>
</evidence>
<comment type="catalytic activity">
    <reaction evidence="14">
        <text>ATP + H2O = ADP + phosphate + H(+)</text>
        <dbReference type="Rhea" id="RHEA:13065"/>
        <dbReference type="ChEBI" id="CHEBI:15377"/>
        <dbReference type="ChEBI" id="CHEBI:15378"/>
        <dbReference type="ChEBI" id="CHEBI:30616"/>
        <dbReference type="ChEBI" id="CHEBI:43474"/>
        <dbReference type="ChEBI" id="CHEBI:456216"/>
        <dbReference type="EC" id="5.6.2.4"/>
    </reaction>
</comment>
<evidence type="ECO:0000256" key="12">
    <source>
        <dbReference type="ARBA" id="ARBA00034617"/>
    </source>
</evidence>
<accession>A0A7Y9H678</accession>
<evidence type="ECO:0000313" key="18">
    <source>
        <dbReference type="EMBL" id="NYE38659.1"/>
    </source>
</evidence>
<protein>
    <recommendedName>
        <fullName evidence="13">DNA 3'-5' helicase</fullName>
        <ecNumber evidence="13">5.6.2.4</ecNumber>
    </recommendedName>
</protein>
<dbReference type="GO" id="GO:0043138">
    <property type="term" value="F:3'-5' DNA helicase activity"/>
    <property type="evidence" value="ECO:0007669"/>
    <property type="project" value="UniProtKB-EC"/>
</dbReference>
<dbReference type="PANTHER" id="PTHR11070">
    <property type="entry name" value="UVRD / RECB / PCRA DNA HELICASE FAMILY MEMBER"/>
    <property type="match status" value="1"/>
</dbReference>
<dbReference type="GO" id="GO:0005524">
    <property type="term" value="F:ATP binding"/>
    <property type="evidence" value="ECO:0007669"/>
    <property type="project" value="UniProtKB-UniRule"/>
</dbReference>
<evidence type="ECO:0000256" key="6">
    <source>
        <dbReference type="ARBA" id="ARBA00022806"/>
    </source>
</evidence>
<dbReference type="GO" id="GO:0000725">
    <property type="term" value="P:recombinational repair"/>
    <property type="evidence" value="ECO:0007669"/>
    <property type="project" value="TreeGrafter"/>
</dbReference>